<dbReference type="Proteomes" id="UP000299102">
    <property type="component" value="Unassembled WGS sequence"/>
</dbReference>
<comment type="caution">
    <text evidence="1">The sequence shown here is derived from an EMBL/GenBank/DDBJ whole genome shotgun (WGS) entry which is preliminary data.</text>
</comment>
<keyword evidence="2" id="KW-1185">Reference proteome</keyword>
<accession>A0A4C1X8E5</accession>
<sequence length="91" mass="10636">MPAPKQNYDREERQLSIRLSQPRPVALTELKTGWEAERTVGTETKIKNGSGVKKECETGIERDRSIVGKEQYRDYIRTREREWGSQLNRSI</sequence>
<protein>
    <submittedName>
        <fullName evidence="1">Uncharacterized protein</fullName>
    </submittedName>
</protein>
<evidence type="ECO:0000313" key="1">
    <source>
        <dbReference type="EMBL" id="GBP58614.1"/>
    </source>
</evidence>
<dbReference type="EMBL" id="BGZK01000740">
    <property type="protein sequence ID" value="GBP58614.1"/>
    <property type="molecule type" value="Genomic_DNA"/>
</dbReference>
<reference evidence="1 2" key="1">
    <citation type="journal article" date="2019" name="Commun. Biol.">
        <title>The bagworm genome reveals a unique fibroin gene that provides high tensile strength.</title>
        <authorList>
            <person name="Kono N."/>
            <person name="Nakamura H."/>
            <person name="Ohtoshi R."/>
            <person name="Tomita M."/>
            <person name="Numata K."/>
            <person name="Arakawa K."/>
        </authorList>
    </citation>
    <scope>NUCLEOTIDE SEQUENCE [LARGE SCALE GENOMIC DNA]</scope>
</reference>
<evidence type="ECO:0000313" key="2">
    <source>
        <dbReference type="Proteomes" id="UP000299102"/>
    </source>
</evidence>
<dbReference type="AlphaFoldDB" id="A0A4C1X8E5"/>
<proteinExistence type="predicted"/>
<organism evidence="1 2">
    <name type="scientific">Eumeta variegata</name>
    <name type="common">Bagworm moth</name>
    <name type="synonym">Eumeta japonica</name>
    <dbReference type="NCBI Taxonomy" id="151549"/>
    <lineage>
        <taxon>Eukaryota</taxon>
        <taxon>Metazoa</taxon>
        <taxon>Ecdysozoa</taxon>
        <taxon>Arthropoda</taxon>
        <taxon>Hexapoda</taxon>
        <taxon>Insecta</taxon>
        <taxon>Pterygota</taxon>
        <taxon>Neoptera</taxon>
        <taxon>Endopterygota</taxon>
        <taxon>Lepidoptera</taxon>
        <taxon>Glossata</taxon>
        <taxon>Ditrysia</taxon>
        <taxon>Tineoidea</taxon>
        <taxon>Psychidae</taxon>
        <taxon>Oiketicinae</taxon>
        <taxon>Eumeta</taxon>
    </lineage>
</organism>
<gene>
    <name evidence="1" type="ORF">EVAR_38853_1</name>
</gene>
<name>A0A4C1X8E5_EUMVA</name>